<accession>A0AAQ4CVH5</accession>
<protein>
    <submittedName>
        <fullName evidence="1">Uncharacterized protein</fullName>
    </submittedName>
</protein>
<dbReference type="Proteomes" id="UP001319921">
    <property type="component" value="Chromosome"/>
</dbReference>
<dbReference type="EMBL" id="AP025226">
    <property type="protein sequence ID" value="BDB99806.1"/>
    <property type="molecule type" value="Genomic_DNA"/>
</dbReference>
<dbReference type="RefSeq" id="WP_229570318.1">
    <property type="nucleotide sequence ID" value="NZ_AP025226.1"/>
</dbReference>
<dbReference type="AlphaFoldDB" id="A0AAQ4CVH5"/>
<reference evidence="1 2" key="1">
    <citation type="journal article" date="2022" name="Microbiol. Resour. Announc.">
        <title>Complete Genome Sequence of the Hyperthermophilic and Acidophilic Archaeon Saccharolobus caldissimus Strain HS-3T.</title>
        <authorList>
            <person name="Sakai H.D."/>
            <person name="Kurosawa N."/>
        </authorList>
    </citation>
    <scope>NUCLEOTIDE SEQUENCE [LARGE SCALE GENOMIC DNA]</scope>
    <source>
        <strain evidence="1 2">JCM32116</strain>
    </source>
</reference>
<dbReference type="GeneID" id="68867551"/>
<evidence type="ECO:0000313" key="1">
    <source>
        <dbReference type="EMBL" id="BDB99806.1"/>
    </source>
</evidence>
<sequence length="55" mass="6399">MTTEDVKKLGESSTIYIRDLLELLEIYNKYAEQINKLYEPFLNKGLRVFPSTSSV</sequence>
<dbReference type="KEGG" id="scas:SACC_28230"/>
<organism evidence="1 2">
    <name type="scientific">Saccharolobus caldissimus</name>
    <dbReference type="NCBI Taxonomy" id="1702097"/>
    <lineage>
        <taxon>Archaea</taxon>
        <taxon>Thermoproteota</taxon>
        <taxon>Thermoprotei</taxon>
        <taxon>Sulfolobales</taxon>
        <taxon>Sulfolobaceae</taxon>
        <taxon>Saccharolobus</taxon>
    </lineage>
</organism>
<proteinExistence type="predicted"/>
<evidence type="ECO:0000313" key="2">
    <source>
        <dbReference type="Proteomes" id="UP001319921"/>
    </source>
</evidence>
<keyword evidence="2" id="KW-1185">Reference proteome</keyword>
<gene>
    <name evidence="1" type="ORF">SACC_28230</name>
</gene>
<name>A0AAQ4CVH5_9CREN</name>